<keyword evidence="1" id="KW-0175">Coiled coil</keyword>
<feature type="region of interest" description="Disordered" evidence="2">
    <location>
        <begin position="1"/>
        <end position="22"/>
    </location>
</feature>
<dbReference type="Proteomes" id="UP000266841">
    <property type="component" value="Unassembled WGS sequence"/>
</dbReference>
<keyword evidence="4" id="KW-1185">Reference proteome</keyword>
<sequence length="363" mass="40167">MADDGSEKKPKTVSIKDTDDMHPRVPQLESEVQRLRSEIEQLRGRIRQLEGNHEVLPVVVVPATVDLSRVDTSIVAHVASFLGESPELLNLALTCKSFGWRQPSSTLNLSLVEEVASRAARSRATDAEMSSLPAYTSGTATWLLHIPAARRRGCQSSIDLSIFLISTTAVCTIGSDEWGDDDVNDFDYGDYCTAVSSGYVMTSGVHCVEFNTTALPCCIGIVRPMPGLDADRFDWDFDDFFSGMRRMNLDFLAQRSDDWGGSNIHACEYNTLDFTLKWTNWSEEEGSKEGERGCIHPGSDMGSISIVLNLDEGTIAVYDCTYSVHHKVLLKDDGLSGPYCWYVKLSKFATISMKRGTSQTEVM</sequence>
<dbReference type="EMBL" id="AGNL01027965">
    <property type="protein sequence ID" value="EJK57514.1"/>
    <property type="molecule type" value="Genomic_DNA"/>
</dbReference>
<reference evidence="3 4" key="1">
    <citation type="journal article" date="2012" name="Genome Biol.">
        <title>Genome and low-iron response of an oceanic diatom adapted to chronic iron limitation.</title>
        <authorList>
            <person name="Lommer M."/>
            <person name="Specht M."/>
            <person name="Roy A.S."/>
            <person name="Kraemer L."/>
            <person name="Andreson R."/>
            <person name="Gutowska M.A."/>
            <person name="Wolf J."/>
            <person name="Bergner S.V."/>
            <person name="Schilhabel M.B."/>
            <person name="Klostermeier U.C."/>
            <person name="Beiko R.G."/>
            <person name="Rosenstiel P."/>
            <person name="Hippler M."/>
            <person name="Laroche J."/>
        </authorList>
    </citation>
    <scope>NUCLEOTIDE SEQUENCE [LARGE SCALE GENOMIC DNA]</scope>
    <source>
        <strain evidence="3 4">CCMP1005</strain>
    </source>
</reference>
<proteinExistence type="predicted"/>
<evidence type="ECO:0000313" key="4">
    <source>
        <dbReference type="Proteomes" id="UP000266841"/>
    </source>
</evidence>
<dbReference type="AlphaFoldDB" id="K0RYF5"/>
<evidence type="ECO:0000256" key="2">
    <source>
        <dbReference type="SAM" id="MobiDB-lite"/>
    </source>
</evidence>
<name>K0RYF5_THAOC</name>
<comment type="caution">
    <text evidence="3">The sequence shown here is derived from an EMBL/GenBank/DDBJ whole genome shotgun (WGS) entry which is preliminary data.</text>
</comment>
<feature type="coiled-coil region" evidence="1">
    <location>
        <begin position="25"/>
        <end position="52"/>
    </location>
</feature>
<dbReference type="OrthoDB" id="2967263at2759"/>
<evidence type="ECO:0000313" key="3">
    <source>
        <dbReference type="EMBL" id="EJK57514.1"/>
    </source>
</evidence>
<accession>K0RYF5</accession>
<gene>
    <name evidence="3" type="ORF">THAOC_22433</name>
</gene>
<protein>
    <submittedName>
        <fullName evidence="3">Uncharacterized protein</fullName>
    </submittedName>
</protein>
<organism evidence="3 4">
    <name type="scientific">Thalassiosira oceanica</name>
    <name type="common">Marine diatom</name>
    <dbReference type="NCBI Taxonomy" id="159749"/>
    <lineage>
        <taxon>Eukaryota</taxon>
        <taxon>Sar</taxon>
        <taxon>Stramenopiles</taxon>
        <taxon>Ochrophyta</taxon>
        <taxon>Bacillariophyta</taxon>
        <taxon>Coscinodiscophyceae</taxon>
        <taxon>Thalassiosirophycidae</taxon>
        <taxon>Thalassiosirales</taxon>
        <taxon>Thalassiosiraceae</taxon>
        <taxon>Thalassiosira</taxon>
    </lineage>
</organism>
<evidence type="ECO:0000256" key="1">
    <source>
        <dbReference type="SAM" id="Coils"/>
    </source>
</evidence>